<evidence type="ECO:0000313" key="1">
    <source>
        <dbReference type="EMBL" id="KZV84758.1"/>
    </source>
</evidence>
<keyword evidence="2" id="KW-1185">Reference proteome</keyword>
<gene>
    <name evidence="1" type="ORF">EXIGLDRAFT_741850</name>
</gene>
<dbReference type="Proteomes" id="UP000077266">
    <property type="component" value="Unassembled WGS sequence"/>
</dbReference>
<dbReference type="AlphaFoldDB" id="A0A165DKE0"/>
<dbReference type="STRING" id="1314781.A0A165DKE0"/>
<sequence>MLPSLRPITSFLSTRIADSYNYLTDSEVARGEKYAVLRHSRPFIIYRGTKTSLTVTVLGDSSFPKDRRVFLQRRGYRTALLGWSIGTVLGGSYLPGIEVTPVERGFVSSLPSSVTKDIARLCPDLRALETLTVHIPVASGDGYFRLRITKSDGRTAIAHSPAFRVGSLSLSSAHPQGATLMGLIPELTVRTTFLGFTASAYAAFYAAFPLLKIAEWTPGPWKQYAVRALYSHTLSPEQQERVQRGVAQGRQGFSSAQAGMTRRIPFGAVGVRTDADLIKDDELGRGGVSFDHARS</sequence>
<reference evidence="1 2" key="1">
    <citation type="journal article" date="2016" name="Mol. Biol. Evol.">
        <title>Comparative Genomics of Early-Diverging Mushroom-Forming Fungi Provides Insights into the Origins of Lignocellulose Decay Capabilities.</title>
        <authorList>
            <person name="Nagy L.G."/>
            <person name="Riley R."/>
            <person name="Tritt A."/>
            <person name="Adam C."/>
            <person name="Daum C."/>
            <person name="Floudas D."/>
            <person name="Sun H."/>
            <person name="Yadav J.S."/>
            <person name="Pangilinan J."/>
            <person name="Larsson K.H."/>
            <person name="Matsuura K."/>
            <person name="Barry K."/>
            <person name="Labutti K."/>
            <person name="Kuo R."/>
            <person name="Ohm R.A."/>
            <person name="Bhattacharya S.S."/>
            <person name="Shirouzu T."/>
            <person name="Yoshinaga Y."/>
            <person name="Martin F.M."/>
            <person name="Grigoriev I.V."/>
            <person name="Hibbett D.S."/>
        </authorList>
    </citation>
    <scope>NUCLEOTIDE SEQUENCE [LARGE SCALE GENOMIC DNA]</scope>
    <source>
        <strain evidence="1 2">HHB12029</strain>
    </source>
</reference>
<protein>
    <submittedName>
        <fullName evidence="1">Uncharacterized protein</fullName>
    </submittedName>
</protein>
<name>A0A165DKE0_EXIGL</name>
<organism evidence="1 2">
    <name type="scientific">Exidia glandulosa HHB12029</name>
    <dbReference type="NCBI Taxonomy" id="1314781"/>
    <lineage>
        <taxon>Eukaryota</taxon>
        <taxon>Fungi</taxon>
        <taxon>Dikarya</taxon>
        <taxon>Basidiomycota</taxon>
        <taxon>Agaricomycotina</taxon>
        <taxon>Agaricomycetes</taxon>
        <taxon>Auriculariales</taxon>
        <taxon>Exidiaceae</taxon>
        <taxon>Exidia</taxon>
    </lineage>
</organism>
<evidence type="ECO:0000313" key="2">
    <source>
        <dbReference type="Proteomes" id="UP000077266"/>
    </source>
</evidence>
<dbReference type="InParanoid" id="A0A165DKE0"/>
<dbReference type="OrthoDB" id="276388at2759"/>
<proteinExistence type="predicted"/>
<dbReference type="EMBL" id="KV426211">
    <property type="protein sequence ID" value="KZV84758.1"/>
    <property type="molecule type" value="Genomic_DNA"/>
</dbReference>
<accession>A0A165DKE0</accession>